<reference evidence="3 4" key="1">
    <citation type="submission" date="2024-10" db="EMBL/GenBank/DDBJ databases">
        <title>Updated reference genomes for cyclostephanoid diatoms.</title>
        <authorList>
            <person name="Roberts W.R."/>
            <person name="Alverson A.J."/>
        </authorList>
    </citation>
    <scope>NUCLEOTIDE SEQUENCE [LARGE SCALE GENOMIC DNA]</scope>
    <source>
        <strain evidence="3 4">AJA276-08</strain>
    </source>
</reference>
<feature type="domain" description="FAS1" evidence="2">
    <location>
        <begin position="59"/>
        <end position="217"/>
    </location>
</feature>
<accession>A0ABD3MEX6</accession>
<evidence type="ECO:0000259" key="2">
    <source>
        <dbReference type="PROSITE" id="PS50213"/>
    </source>
</evidence>
<keyword evidence="4" id="KW-1185">Reference proteome</keyword>
<dbReference type="PROSITE" id="PS50213">
    <property type="entry name" value="FAS1"/>
    <property type="match status" value="1"/>
</dbReference>
<evidence type="ECO:0000313" key="4">
    <source>
        <dbReference type="Proteomes" id="UP001530315"/>
    </source>
</evidence>
<dbReference type="Gene3D" id="2.30.180.10">
    <property type="entry name" value="FAS1 domain"/>
    <property type="match status" value="1"/>
</dbReference>
<dbReference type="AlphaFoldDB" id="A0ABD3MEX6"/>
<dbReference type="InterPro" id="IPR036378">
    <property type="entry name" value="FAS1_dom_sf"/>
</dbReference>
<comment type="caution">
    <text evidence="3">The sequence shown here is derived from an EMBL/GenBank/DDBJ whole genome shotgun (WGS) entry which is preliminary data.</text>
</comment>
<feature type="compositionally biased region" description="Low complexity" evidence="1">
    <location>
        <begin position="33"/>
        <end position="48"/>
    </location>
</feature>
<feature type="compositionally biased region" description="Polar residues" evidence="1">
    <location>
        <begin position="1"/>
        <end position="12"/>
    </location>
</feature>
<protein>
    <recommendedName>
        <fullName evidence="2">FAS1 domain-containing protein</fullName>
    </recommendedName>
</protein>
<evidence type="ECO:0000313" key="3">
    <source>
        <dbReference type="EMBL" id="KAL3762631.1"/>
    </source>
</evidence>
<organism evidence="3 4">
    <name type="scientific">Stephanodiscus triporus</name>
    <dbReference type="NCBI Taxonomy" id="2934178"/>
    <lineage>
        <taxon>Eukaryota</taxon>
        <taxon>Sar</taxon>
        <taxon>Stramenopiles</taxon>
        <taxon>Ochrophyta</taxon>
        <taxon>Bacillariophyta</taxon>
        <taxon>Coscinodiscophyceae</taxon>
        <taxon>Thalassiosirophycidae</taxon>
        <taxon>Stephanodiscales</taxon>
        <taxon>Stephanodiscaceae</taxon>
        <taxon>Stephanodiscus</taxon>
    </lineage>
</organism>
<gene>
    <name evidence="3" type="ORF">ACHAW5_001224</name>
</gene>
<sequence>MMTSSTTPGQTISLASFALPFPPPPFSPRRLRPPTTSSSSSSSSSTSALFESYPYPPSHSRDRAESYLSESYPRFCALLSACPAALDRMRESTSGYAVFAPSESAFDGLGDERLGLLDAAIERCVGGGGGGGGGGGTTTTTTNAMTAALLSTVVEYHMVSAPMTSEIMTAYGVVTTSVGEMPVEVAADGTMYVNGVRVVRSYQFEERSIVEYRDGRGNSLGTVEEGAGGRGGGAAAGGGGGRVCVVHEVDGLLCPDELWRVMYDQVFPSAAEARHGAM</sequence>
<proteinExistence type="predicted"/>
<name>A0ABD3MEX6_9STRA</name>
<evidence type="ECO:0000256" key="1">
    <source>
        <dbReference type="SAM" id="MobiDB-lite"/>
    </source>
</evidence>
<dbReference type="EMBL" id="JALLAZ020001822">
    <property type="protein sequence ID" value="KAL3762631.1"/>
    <property type="molecule type" value="Genomic_DNA"/>
</dbReference>
<feature type="region of interest" description="Disordered" evidence="1">
    <location>
        <begin position="1"/>
        <end position="63"/>
    </location>
</feature>
<dbReference type="InterPro" id="IPR000782">
    <property type="entry name" value="FAS1_domain"/>
</dbReference>
<dbReference type="SUPFAM" id="SSF82153">
    <property type="entry name" value="FAS1 domain"/>
    <property type="match status" value="1"/>
</dbReference>
<dbReference type="Proteomes" id="UP001530315">
    <property type="component" value="Unassembled WGS sequence"/>
</dbReference>